<dbReference type="EMBL" id="CAJPIN010065854">
    <property type="protein sequence ID" value="CAG2067264.1"/>
    <property type="molecule type" value="Genomic_DNA"/>
</dbReference>
<name>A0ABN7PJJ7_TIMPD</name>
<organism evidence="1 2">
    <name type="scientific">Timema podura</name>
    <name type="common">Walking stick</name>
    <dbReference type="NCBI Taxonomy" id="61482"/>
    <lineage>
        <taxon>Eukaryota</taxon>
        <taxon>Metazoa</taxon>
        <taxon>Ecdysozoa</taxon>
        <taxon>Arthropoda</taxon>
        <taxon>Hexapoda</taxon>
        <taxon>Insecta</taxon>
        <taxon>Pterygota</taxon>
        <taxon>Neoptera</taxon>
        <taxon>Polyneoptera</taxon>
        <taxon>Phasmatodea</taxon>
        <taxon>Timematodea</taxon>
        <taxon>Timematoidea</taxon>
        <taxon>Timematidae</taxon>
        <taxon>Timema</taxon>
    </lineage>
</organism>
<evidence type="ECO:0000313" key="2">
    <source>
        <dbReference type="Proteomes" id="UP001153148"/>
    </source>
</evidence>
<proteinExistence type="predicted"/>
<keyword evidence="2" id="KW-1185">Reference proteome</keyword>
<comment type="caution">
    <text evidence="1">The sequence shown here is derived from an EMBL/GenBank/DDBJ whole genome shotgun (WGS) entry which is preliminary data.</text>
</comment>
<reference evidence="1" key="1">
    <citation type="submission" date="2021-03" db="EMBL/GenBank/DDBJ databases">
        <authorList>
            <person name="Tran Van P."/>
        </authorList>
    </citation>
    <scope>NUCLEOTIDE SEQUENCE</scope>
</reference>
<dbReference type="InterPro" id="IPR004245">
    <property type="entry name" value="DUF229"/>
</dbReference>
<dbReference type="PANTHER" id="PTHR10974:SF73">
    <property type="entry name" value="FI21235P1"/>
    <property type="match status" value="1"/>
</dbReference>
<sequence length="123" mass="14579">MDIRNTQQGKQEERMPMFAFVFPPWFERAYPDIIGTFKNNAHRLTTPFDINPDATRHPPFPRWRKRSISLFKEIPLERTCSDAYIEPHWCACLDWEEVSLADSVVKRAARAFVDFLNKYVNTQ</sequence>
<feature type="non-terminal residue" evidence="1">
    <location>
        <position position="123"/>
    </location>
</feature>
<gene>
    <name evidence="1" type="ORF">TPAB3V08_LOCUS14207</name>
</gene>
<accession>A0ABN7PJJ7</accession>
<dbReference type="PANTHER" id="PTHR10974">
    <property type="entry name" value="FI08016P-RELATED"/>
    <property type="match status" value="1"/>
</dbReference>
<protein>
    <submittedName>
        <fullName evidence="1">Uncharacterized protein</fullName>
    </submittedName>
</protein>
<dbReference type="Pfam" id="PF02995">
    <property type="entry name" value="DUF229"/>
    <property type="match status" value="1"/>
</dbReference>
<evidence type="ECO:0000313" key="1">
    <source>
        <dbReference type="EMBL" id="CAG2067264.1"/>
    </source>
</evidence>
<dbReference type="Proteomes" id="UP001153148">
    <property type="component" value="Unassembled WGS sequence"/>
</dbReference>